<feature type="compositionally biased region" description="Low complexity" evidence="1">
    <location>
        <begin position="39"/>
        <end position="56"/>
    </location>
</feature>
<evidence type="ECO:0000256" key="1">
    <source>
        <dbReference type="SAM" id="MobiDB-lite"/>
    </source>
</evidence>
<feature type="region of interest" description="Disordered" evidence="1">
    <location>
        <begin position="26"/>
        <end position="56"/>
    </location>
</feature>
<evidence type="ECO:0000313" key="3">
    <source>
        <dbReference type="Proteomes" id="UP000327044"/>
    </source>
</evidence>
<sequence>MSANQRAKLSLKKTAKPSTVLEQLLAKPKNNVQPAGTSVSATQQQESQIQQQPPAQSPVVLIADKDVEDEFNRLFENVTLATLPATSPLQPPPPSQPGDKNLALIRREEKRSSTININTCNELGRISQLRCGVVACVVGKIHTKYWDARKANCPIAKVQYKKCSKIRRQKTSILEKEQTLKKH</sequence>
<protein>
    <submittedName>
        <fullName evidence="2">Uncharacterized protein</fullName>
    </submittedName>
</protein>
<dbReference type="AlphaFoldDB" id="A0A5N4B4A7"/>
<accession>A0A5N4B4A7</accession>
<gene>
    <name evidence="2" type="ORF">PPYR_01353</name>
</gene>
<comment type="caution">
    <text evidence="2">The sequence shown here is derived from an EMBL/GenBank/DDBJ whole genome shotgun (WGS) entry which is preliminary data.</text>
</comment>
<proteinExistence type="predicted"/>
<name>A0A5N4B4A7_PHOPY</name>
<organism evidence="2 3">
    <name type="scientific">Photinus pyralis</name>
    <name type="common">Common eastern firefly</name>
    <name type="synonym">Lampyris pyralis</name>
    <dbReference type="NCBI Taxonomy" id="7054"/>
    <lineage>
        <taxon>Eukaryota</taxon>
        <taxon>Metazoa</taxon>
        <taxon>Ecdysozoa</taxon>
        <taxon>Arthropoda</taxon>
        <taxon>Hexapoda</taxon>
        <taxon>Insecta</taxon>
        <taxon>Pterygota</taxon>
        <taxon>Neoptera</taxon>
        <taxon>Endopterygota</taxon>
        <taxon>Coleoptera</taxon>
        <taxon>Polyphaga</taxon>
        <taxon>Elateriformia</taxon>
        <taxon>Elateroidea</taxon>
        <taxon>Lampyridae</taxon>
        <taxon>Lampyrinae</taxon>
        <taxon>Photinus</taxon>
    </lineage>
</organism>
<dbReference type="Proteomes" id="UP000327044">
    <property type="component" value="Unassembled WGS sequence"/>
</dbReference>
<evidence type="ECO:0000313" key="2">
    <source>
        <dbReference type="EMBL" id="KAB0804383.1"/>
    </source>
</evidence>
<keyword evidence="3" id="KW-1185">Reference proteome</keyword>
<dbReference type="EMBL" id="VVIM01000001">
    <property type="protein sequence ID" value="KAB0804383.1"/>
    <property type="molecule type" value="Genomic_DNA"/>
</dbReference>
<reference evidence="2 3" key="1">
    <citation type="journal article" date="2018" name="Elife">
        <title>Firefly genomes illuminate parallel origins of bioluminescence in beetles.</title>
        <authorList>
            <person name="Fallon T.R."/>
            <person name="Lower S.E."/>
            <person name="Chang C.H."/>
            <person name="Bessho-Uehara M."/>
            <person name="Martin G.J."/>
            <person name="Bewick A.J."/>
            <person name="Behringer M."/>
            <person name="Debat H.J."/>
            <person name="Wong I."/>
            <person name="Day J.C."/>
            <person name="Suvorov A."/>
            <person name="Silva C.J."/>
            <person name="Stanger-Hall K.F."/>
            <person name="Hall D.W."/>
            <person name="Schmitz R.J."/>
            <person name="Nelson D.R."/>
            <person name="Lewis S.M."/>
            <person name="Shigenobu S."/>
            <person name="Bybee S.M."/>
            <person name="Larracuente A.M."/>
            <person name="Oba Y."/>
            <person name="Weng J.K."/>
        </authorList>
    </citation>
    <scope>NUCLEOTIDE SEQUENCE [LARGE SCALE GENOMIC DNA]</scope>
    <source>
        <strain evidence="2">1611_PpyrPB1</strain>
        <tissue evidence="2">Whole body</tissue>
    </source>
</reference>
<dbReference type="InParanoid" id="A0A5N4B4A7"/>